<comment type="subcellular location">
    <subcellularLocation>
        <location evidence="1">Membrane</location>
        <topology evidence="1">Multi-pass membrane protein</topology>
    </subcellularLocation>
</comment>
<dbReference type="GO" id="GO:0016020">
    <property type="term" value="C:membrane"/>
    <property type="evidence" value="ECO:0007669"/>
    <property type="project" value="UniProtKB-SubCell"/>
</dbReference>
<keyword evidence="4 6" id="KW-0472">Membrane</keyword>
<dbReference type="PANTHER" id="PTHR42058">
    <property type="entry name" value="G_PROTEIN_RECEP_F2_4 DOMAIN-CONTAINING PROTEIN"/>
    <property type="match status" value="1"/>
</dbReference>
<dbReference type="InterPro" id="IPR000832">
    <property type="entry name" value="GPCR_2_secretin-like"/>
</dbReference>
<dbReference type="InterPro" id="IPR017981">
    <property type="entry name" value="GPCR_2-like_7TM"/>
</dbReference>
<sequence>MSSDLDLLRGGCQAPFFNQASFSDDDGFIPGRLCIPSNAANSTCCLPCPLVDWVYPDSFHTMASVADWISVVGFICCVFLLISWAALPVEKTHRHYLSICLTIAVAVMSLGFVVPLAADPEQCINEITPNDMSTSSVCAVSGTMIMLGGFAGATWVFLRALSLHLQICWQVVVGRNFMLIAQAIGWLIPTLIVAVSLKYSGVSFRFGQTCHVNHDNSMADFWIPMLVFSGFTLVLQGATFVYCIKVYLASLNDSSSTTENSTNLPTHSVIGSSNISPRQAYRRVKRVVQLQWRGITIVLIILIDVIFFSVVFVYQDRTIEDVRKHPEKATAWVSCLLRNSGDKGQCIDEASGLAVQLSTIVTVLILLAINGIWLLLFLGNWGMLMGWVDLANGLLGRKPEPIEFVSKDATLQSKSYELLSRETNSVAATSMIGSPNPMRPAPTVSPPVNFSRGPYSGMDSKSPISPLPDSPMSDGARSSTFRASAGFASYPPPINTAEDYSSGAVGIAAVQSVAGSPVEDGRRTPDYFGSTARYYAPNRSFSSPHAPRAGSVSLPPPLPAQSGVARLDQQNDDHAINPLGMNRI</sequence>
<evidence type="ECO:0000256" key="4">
    <source>
        <dbReference type="ARBA" id="ARBA00023136"/>
    </source>
</evidence>
<dbReference type="PANTHER" id="PTHR42058:SF1">
    <property type="entry name" value="G-PROTEIN COUPLED RECEPTORS FAMILY 2 PROFILE 2 DOMAIN-CONTAINING PROTEIN"/>
    <property type="match status" value="1"/>
</dbReference>
<feature type="transmembrane region" description="Helical" evidence="6">
    <location>
        <begin position="179"/>
        <end position="201"/>
    </location>
</feature>
<dbReference type="Proteomes" id="UP000034841">
    <property type="component" value="Unassembled WGS sequence"/>
</dbReference>
<feature type="transmembrane region" description="Helical" evidence="6">
    <location>
        <begin position="221"/>
        <end position="244"/>
    </location>
</feature>
<evidence type="ECO:0000256" key="6">
    <source>
        <dbReference type="SAM" id="Phobius"/>
    </source>
</evidence>
<dbReference type="Pfam" id="PF00002">
    <property type="entry name" value="7tm_2"/>
    <property type="match status" value="1"/>
</dbReference>
<feature type="transmembrane region" description="Helical" evidence="6">
    <location>
        <begin position="96"/>
        <end position="118"/>
    </location>
</feature>
<feature type="domain" description="G-protein coupled receptors family 2 profile 2" evidence="7">
    <location>
        <begin position="59"/>
        <end position="382"/>
    </location>
</feature>
<dbReference type="EMBL" id="LBBL01000207">
    <property type="protein sequence ID" value="KKF93797.1"/>
    <property type="molecule type" value="Genomic_DNA"/>
</dbReference>
<feature type="transmembrane region" description="Helical" evidence="6">
    <location>
        <begin position="138"/>
        <end position="158"/>
    </location>
</feature>
<dbReference type="AlphaFoldDB" id="A0A0F8CSU3"/>
<proteinExistence type="predicted"/>
<dbReference type="GO" id="GO:0007166">
    <property type="term" value="P:cell surface receptor signaling pathway"/>
    <property type="evidence" value="ECO:0007669"/>
    <property type="project" value="InterPro"/>
</dbReference>
<gene>
    <name evidence="8" type="primary">fslP</name>
    <name evidence="8" type="ORF">CFO_g3868</name>
</gene>
<feature type="transmembrane region" description="Helical" evidence="6">
    <location>
        <begin position="292"/>
        <end position="314"/>
    </location>
</feature>
<feature type="region of interest" description="Disordered" evidence="5">
    <location>
        <begin position="430"/>
        <end position="478"/>
    </location>
</feature>
<feature type="transmembrane region" description="Helical" evidence="6">
    <location>
        <begin position="357"/>
        <end position="378"/>
    </location>
</feature>
<keyword evidence="2 6" id="KW-0812">Transmembrane</keyword>
<reference evidence="8 9" key="1">
    <citation type="submission" date="2015-04" db="EMBL/GenBank/DDBJ databases">
        <title>Genome sequence of Ceratocystis platani, a major pathogen of plane trees.</title>
        <authorList>
            <person name="Belbahri L."/>
        </authorList>
    </citation>
    <scope>NUCLEOTIDE SEQUENCE [LARGE SCALE GENOMIC DNA]</scope>
    <source>
        <strain evidence="8 9">CFO</strain>
    </source>
</reference>
<evidence type="ECO:0000256" key="1">
    <source>
        <dbReference type="ARBA" id="ARBA00004141"/>
    </source>
</evidence>
<comment type="caution">
    <text evidence="8">The sequence shown here is derived from an EMBL/GenBank/DDBJ whole genome shotgun (WGS) entry which is preliminary data.</text>
</comment>
<dbReference type="GO" id="GO:0004930">
    <property type="term" value="F:G protein-coupled receptor activity"/>
    <property type="evidence" value="ECO:0007669"/>
    <property type="project" value="InterPro"/>
</dbReference>
<evidence type="ECO:0000256" key="2">
    <source>
        <dbReference type="ARBA" id="ARBA00022692"/>
    </source>
</evidence>
<dbReference type="PROSITE" id="PS50261">
    <property type="entry name" value="G_PROTEIN_RECEP_F2_4"/>
    <property type="match status" value="1"/>
</dbReference>
<evidence type="ECO:0000313" key="9">
    <source>
        <dbReference type="Proteomes" id="UP000034841"/>
    </source>
</evidence>
<dbReference type="Gene3D" id="1.20.1070.10">
    <property type="entry name" value="Rhodopsin 7-helix transmembrane proteins"/>
    <property type="match status" value="1"/>
</dbReference>
<evidence type="ECO:0000256" key="3">
    <source>
        <dbReference type="ARBA" id="ARBA00022989"/>
    </source>
</evidence>
<evidence type="ECO:0000256" key="5">
    <source>
        <dbReference type="SAM" id="MobiDB-lite"/>
    </source>
</evidence>
<keyword evidence="9" id="KW-1185">Reference proteome</keyword>
<organism evidence="8 9">
    <name type="scientific">Ceratocystis fimbriata f. sp. platani</name>
    <dbReference type="NCBI Taxonomy" id="88771"/>
    <lineage>
        <taxon>Eukaryota</taxon>
        <taxon>Fungi</taxon>
        <taxon>Dikarya</taxon>
        <taxon>Ascomycota</taxon>
        <taxon>Pezizomycotina</taxon>
        <taxon>Sordariomycetes</taxon>
        <taxon>Hypocreomycetidae</taxon>
        <taxon>Microascales</taxon>
        <taxon>Ceratocystidaceae</taxon>
        <taxon>Ceratocystis</taxon>
    </lineage>
</organism>
<feature type="transmembrane region" description="Helical" evidence="6">
    <location>
        <begin position="68"/>
        <end position="89"/>
    </location>
</feature>
<feature type="region of interest" description="Disordered" evidence="5">
    <location>
        <begin position="538"/>
        <end position="584"/>
    </location>
</feature>
<protein>
    <submittedName>
        <fullName evidence="8">Frizzled and smoothened-like protein P</fullName>
    </submittedName>
</protein>
<keyword evidence="3 6" id="KW-1133">Transmembrane helix</keyword>
<evidence type="ECO:0000313" key="8">
    <source>
        <dbReference type="EMBL" id="KKF93797.1"/>
    </source>
</evidence>
<name>A0A0F8CSU3_CERFI</name>
<dbReference type="OrthoDB" id="26203at2759"/>
<evidence type="ECO:0000259" key="7">
    <source>
        <dbReference type="PROSITE" id="PS50261"/>
    </source>
</evidence>
<accession>A0A0F8CSU3</accession>
<dbReference type="InterPro" id="IPR053247">
    <property type="entry name" value="GPCR_GPR1/git3-like"/>
</dbReference>